<protein>
    <submittedName>
        <fullName evidence="1">Uncharacterized protein</fullName>
    </submittedName>
</protein>
<accession>A0ABS2FI34</accession>
<evidence type="ECO:0000313" key="1">
    <source>
        <dbReference type="EMBL" id="MBM6820213.1"/>
    </source>
</evidence>
<sequence length="79" mass="9311">MLYRVIIKRETSKYFIGKTYDNKKYKIEKNQYSKNLKVGSDSYFYARKEEKLLSTILVPISDEEAGVLDIHNSIDDINK</sequence>
<dbReference type="EMBL" id="JACJLL010000094">
    <property type="protein sequence ID" value="MBM6820213.1"/>
    <property type="molecule type" value="Genomic_DNA"/>
</dbReference>
<gene>
    <name evidence="1" type="ORF">H6A19_12855</name>
</gene>
<keyword evidence="2" id="KW-1185">Reference proteome</keyword>
<proteinExistence type="predicted"/>
<evidence type="ECO:0000313" key="2">
    <source>
        <dbReference type="Proteomes" id="UP000767334"/>
    </source>
</evidence>
<name>A0ABS2FI34_9CLOT</name>
<dbReference type="RefSeq" id="WP_133014705.1">
    <property type="nucleotide sequence ID" value="NZ_JACJLL010000094.1"/>
</dbReference>
<dbReference type="Proteomes" id="UP000767334">
    <property type="component" value="Unassembled WGS sequence"/>
</dbReference>
<reference evidence="1 2" key="1">
    <citation type="journal article" date="2021" name="Sci. Rep.">
        <title>The distribution of antibiotic resistance genes in chicken gut microbiota commensals.</title>
        <authorList>
            <person name="Juricova H."/>
            <person name="Matiasovicova J."/>
            <person name="Kubasova T."/>
            <person name="Cejkova D."/>
            <person name="Rychlik I."/>
        </authorList>
    </citation>
    <scope>NUCLEOTIDE SEQUENCE [LARGE SCALE GENOMIC DNA]</scope>
    <source>
        <strain evidence="1 2">An435</strain>
    </source>
</reference>
<organism evidence="1 2">
    <name type="scientific">Clostridium saudiense</name>
    <dbReference type="NCBI Taxonomy" id="1414720"/>
    <lineage>
        <taxon>Bacteria</taxon>
        <taxon>Bacillati</taxon>
        <taxon>Bacillota</taxon>
        <taxon>Clostridia</taxon>
        <taxon>Eubacteriales</taxon>
        <taxon>Clostridiaceae</taxon>
        <taxon>Clostridium</taxon>
    </lineage>
</organism>
<comment type="caution">
    <text evidence="1">The sequence shown here is derived from an EMBL/GenBank/DDBJ whole genome shotgun (WGS) entry which is preliminary data.</text>
</comment>